<dbReference type="EMBL" id="CP041722">
    <property type="protein sequence ID" value="QEX38930.1"/>
    <property type="molecule type" value="Genomic_DNA"/>
</dbReference>
<dbReference type="EMBL" id="SCHB01000004">
    <property type="protein sequence ID" value="TBW72187.1"/>
    <property type="molecule type" value="Genomic_DNA"/>
</dbReference>
<accession>A0A133Q373</accession>
<dbReference type="PANTHER" id="PTHR10000">
    <property type="entry name" value="PHOSPHOSERINE PHOSPHATASE"/>
    <property type="match status" value="1"/>
</dbReference>
<gene>
    <name evidence="3" type="ORF">EQ812_07880</name>
    <name evidence="2" type="ORF">FO454_08555</name>
    <name evidence="1" type="ORF">HMPREF3225_01798</name>
</gene>
<dbReference type="AlphaFoldDB" id="A0A133Q373"/>
<dbReference type="Gene3D" id="3.40.50.1000">
    <property type="entry name" value="HAD superfamily/HAD-like"/>
    <property type="match status" value="1"/>
</dbReference>
<protein>
    <submittedName>
        <fullName evidence="1">HAD hydrolase, family IIB</fullName>
    </submittedName>
    <submittedName>
        <fullName evidence="3">HAD-IIB family hydrolase</fullName>
    </submittedName>
</protein>
<keyword evidence="2" id="KW-0687">Ribonucleoprotein</keyword>
<evidence type="ECO:0000313" key="3">
    <source>
        <dbReference type="EMBL" id="TBW72187.1"/>
    </source>
</evidence>
<keyword evidence="2" id="KW-0689">Ribosomal protein</keyword>
<evidence type="ECO:0000313" key="2">
    <source>
        <dbReference type="EMBL" id="QEX38930.1"/>
    </source>
</evidence>
<dbReference type="RefSeq" id="WP_002459118.1">
    <property type="nucleotide sequence ID" value="NZ_AP021848.1"/>
</dbReference>
<evidence type="ECO:0000313" key="5">
    <source>
        <dbReference type="Proteomes" id="UP000293637"/>
    </source>
</evidence>
<dbReference type="InterPro" id="IPR006379">
    <property type="entry name" value="HAD-SF_hydro_IIB"/>
</dbReference>
<name>A0A133Q373_STALU</name>
<evidence type="ECO:0000313" key="6">
    <source>
        <dbReference type="Proteomes" id="UP000325462"/>
    </source>
</evidence>
<dbReference type="PANTHER" id="PTHR10000:SF53">
    <property type="entry name" value="5-AMINO-6-(5-PHOSPHO-D-RIBITYLAMINO)URACIL PHOSPHATASE YBJI-RELATED"/>
    <property type="match status" value="1"/>
</dbReference>
<evidence type="ECO:0000313" key="1">
    <source>
        <dbReference type="EMBL" id="KXA37317.1"/>
    </source>
</evidence>
<dbReference type="Proteomes" id="UP000070063">
    <property type="component" value="Unassembled WGS sequence"/>
</dbReference>
<dbReference type="GO" id="GO:0005829">
    <property type="term" value="C:cytosol"/>
    <property type="evidence" value="ECO:0007669"/>
    <property type="project" value="TreeGrafter"/>
</dbReference>
<evidence type="ECO:0000313" key="4">
    <source>
        <dbReference type="Proteomes" id="UP000070063"/>
    </source>
</evidence>
<reference evidence="2 6" key="3">
    <citation type="submission" date="2019-07" db="EMBL/GenBank/DDBJ databases">
        <title>Comparative genome analysis of staphylococcus lugdunensis shows clonal complex-dependent diversity of the putative virulence factor, ess/type vii locus.</title>
        <authorList>
            <person name="Lebeurre J."/>
            <person name="Dahyot S."/>
            <person name="Diene S."/>
            <person name="Paulay A."/>
            <person name="Aubourg M."/>
            <person name="Argemi X."/>
            <person name="Giard J.-C."/>
            <person name="Tournier I."/>
            <person name="Francois P."/>
            <person name="Pestel-Caron M."/>
        </authorList>
    </citation>
    <scope>NUCLEOTIDE SEQUENCE [LARGE SCALE GENOMIC DNA]</scope>
    <source>
        <strain evidence="2 6">SL13</strain>
    </source>
</reference>
<dbReference type="eggNOG" id="COG0561">
    <property type="taxonomic scope" value="Bacteria"/>
</dbReference>
<dbReference type="SUPFAM" id="SSF56784">
    <property type="entry name" value="HAD-like"/>
    <property type="match status" value="1"/>
</dbReference>
<dbReference type="InterPro" id="IPR036412">
    <property type="entry name" value="HAD-like_sf"/>
</dbReference>
<dbReference type="Proteomes" id="UP000293637">
    <property type="component" value="Unassembled WGS sequence"/>
</dbReference>
<dbReference type="GeneID" id="58089766"/>
<dbReference type="Proteomes" id="UP000325462">
    <property type="component" value="Chromosome"/>
</dbReference>
<dbReference type="GO" id="GO:0016791">
    <property type="term" value="F:phosphatase activity"/>
    <property type="evidence" value="ECO:0007669"/>
    <property type="project" value="TreeGrafter"/>
</dbReference>
<dbReference type="EMBL" id="LRQI01000077">
    <property type="protein sequence ID" value="KXA37317.1"/>
    <property type="molecule type" value="Genomic_DNA"/>
</dbReference>
<keyword evidence="6" id="KW-1185">Reference proteome</keyword>
<reference evidence="3 5" key="2">
    <citation type="journal article" date="2019" name="Sci. Transl. Med.">
        <title>Quorum sensing between bacterial species on the skin protects against epidermal injury in atopic dermatitis.</title>
        <authorList>
            <person name="Williams M.R."/>
        </authorList>
    </citation>
    <scope>NUCLEOTIDE SEQUENCE [LARGE SCALE GENOMIC DNA]</scope>
    <source>
        <strain evidence="3 5">E7</strain>
    </source>
</reference>
<keyword evidence="3" id="KW-0378">Hydrolase</keyword>
<dbReference type="InterPro" id="IPR023214">
    <property type="entry name" value="HAD_sf"/>
</dbReference>
<reference evidence="1 4" key="1">
    <citation type="submission" date="2016-01" db="EMBL/GenBank/DDBJ databases">
        <authorList>
            <person name="Mitreva M."/>
            <person name="Pepin K.H."/>
            <person name="Mihindukulasuriya K.A."/>
            <person name="Fulton R."/>
            <person name="Fronick C."/>
            <person name="O'Laughlin M."/>
            <person name="Miner T."/>
            <person name="Herter B."/>
            <person name="Rosa B.A."/>
            <person name="Cordes M."/>
            <person name="Tomlinson C."/>
            <person name="Wollam A."/>
            <person name="Palsikar V.B."/>
            <person name="Mardis E.R."/>
            <person name="Wilson R.K."/>
        </authorList>
    </citation>
    <scope>NUCLEOTIDE SEQUENCE [LARGE SCALE GENOMIC DNA]</scope>
    <source>
        <strain evidence="1 4">MJR7738</strain>
    </source>
</reference>
<proteinExistence type="predicted"/>
<dbReference type="OMA" id="HAKESIC"/>
<dbReference type="Pfam" id="PF08282">
    <property type="entry name" value="Hydrolase_3"/>
    <property type="match status" value="1"/>
</dbReference>
<dbReference type="Gene3D" id="3.30.1240.10">
    <property type="match status" value="1"/>
</dbReference>
<dbReference type="GO" id="GO:0005840">
    <property type="term" value="C:ribosome"/>
    <property type="evidence" value="ECO:0007669"/>
    <property type="project" value="UniProtKB-KW"/>
</dbReference>
<organism evidence="3 5">
    <name type="scientific">Staphylococcus lugdunensis</name>
    <dbReference type="NCBI Taxonomy" id="28035"/>
    <lineage>
        <taxon>Bacteria</taxon>
        <taxon>Bacillati</taxon>
        <taxon>Bacillota</taxon>
        <taxon>Bacilli</taxon>
        <taxon>Bacillales</taxon>
        <taxon>Staphylococcaceae</taxon>
        <taxon>Staphylococcus</taxon>
    </lineage>
</organism>
<sequence length="257" mass="29204">MNFVFDIDGTLCFDGQHIDNRIISRLKQLQSYGHQVIFASARPIRDLLPVIPDFQNNTLIGGNGSIISTDNKIKVIDYINQDDFELIKELIVNYNLSYIVDDAWDYAANVNANNTIYTRLDPHKLAELRQLDEITHPIKVIFLNIKSHHFSEIAQHLMQHQTTLELINHSNESNIDITAHGINKYKTLQSILKNDAPYIAFGNDHNDIGLLQHATNGVLVSNNTFYIDDLNNQPHISVINADINAICNQIDKYIATN</sequence>
<dbReference type="GO" id="GO:0000287">
    <property type="term" value="F:magnesium ion binding"/>
    <property type="evidence" value="ECO:0007669"/>
    <property type="project" value="TreeGrafter"/>
</dbReference>
<dbReference type="NCBIfam" id="TIGR01484">
    <property type="entry name" value="HAD-SF-IIB"/>
    <property type="match status" value="1"/>
</dbReference>